<keyword evidence="1" id="KW-0472">Membrane</keyword>
<dbReference type="AlphaFoldDB" id="A0AAJ5VZV4"/>
<dbReference type="Proteomes" id="UP001213972">
    <property type="component" value="Chromosome"/>
</dbReference>
<reference evidence="2" key="1">
    <citation type="submission" date="2023-03" db="EMBL/GenBank/DDBJ databases">
        <title>Andean soil-derived lignocellulolytic bacterial consortium as a source of novel taxa and putative plastic-active enzymes.</title>
        <authorList>
            <person name="Diaz-Garcia L."/>
            <person name="Chuvochina M."/>
            <person name="Feuerriegel G."/>
            <person name="Bunk B."/>
            <person name="Sproer C."/>
            <person name="Streit W.R."/>
            <person name="Rodriguez L.M."/>
            <person name="Overmann J."/>
            <person name="Jimenez D.J."/>
        </authorList>
    </citation>
    <scope>NUCLEOTIDE SEQUENCE</scope>
    <source>
        <strain evidence="2">MAG 4610</strain>
    </source>
</reference>
<organism evidence="2 3">
    <name type="scientific">Candidatus Microbacterium phytovorans</name>
    <dbReference type="NCBI Taxonomy" id="3121374"/>
    <lineage>
        <taxon>Bacteria</taxon>
        <taxon>Bacillati</taxon>
        <taxon>Actinomycetota</taxon>
        <taxon>Actinomycetes</taxon>
        <taxon>Micrococcales</taxon>
        <taxon>Microbacteriaceae</taxon>
        <taxon>Microbacterium</taxon>
    </lineage>
</organism>
<feature type="transmembrane region" description="Helical" evidence="1">
    <location>
        <begin position="21"/>
        <end position="41"/>
    </location>
</feature>
<name>A0AAJ5VZV4_9MICO</name>
<sequence length="108" mass="10816">MTTTEQTTVTRATGHGLGIASLVLAIATPVTAVIALIWAGVTPGMGALGVAILGLYAVGTIAVVAVVVGLISLVVSKPNNLAKVSLLLIGATAIVLLMLVFPPNLWFG</sequence>
<feature type="transmembrane region" description="Helical" evidence="1">
    <location>
        <begin position="47"/>
        <end position="74"/>
    </location>
</feature>
<evidence type="ECO:0000256" key="1">
    <source>
        <dbReference type="SAM" id="Phobius"/>
    </source>
</evidence>
<dbReference type="EMBL" id="CP119321">
    <property type="protein sequence ID" value="WEK13481.1"/>
    <property type="molecule type" value="Genomic_DNA"/>
</dbReference>
<protein>
    <submittedName>
        <fullName evidence="2">Uncharacterized protein</fullName>
    </submittedName>
</protein>
<evidence type="ECO:0000313" key="2">
    <source>
        <dbReference type="EMBL" id="WEK13481.1"/>
    </source>
</evidence>
<proteinExistence type="predicted"/>
<keyword evidence="1" id="KW-1133">Transmembrane helix</keyword>
<accession>A0AAJ5VZV4</accession>
<feature type="transmembrane region" description="Helical" evidence="1">
    <location>
        <begin position="86"/>
        <end position="107"/>
    </location>
</feature>
<keyword evidence="1" id="KW-0812">Transmembrane</keyword>
<evidence type="ECO:0000313" key="3">
    <source>
        <dbReference type="Proteomes" id="UP001213972"/>
    </source>
</evidence>
<gene>
    <name evidence="2" type="ORF">P0Y48_13635</name>
</gene>